<dbReference type="GO" id="GO:0015212">
    <property type="term" value="F:cytidine transmembrane transporter activity"/>
    <property type="evidence" value="ECO:0007669"/>
    <property type="project" value="TreeGrafter"/>
</dbReference>
<feature type="transmembrane region" description="Helical" evidence="7">
    <location>
        <begin position="99"/>
        <end position="125"/>
    </location>
</feature>
<keyword evidence="10" id="KW-1185">Reference proteome</keyword>
<dbReference type="Pfam" id="PF12832">
    <property type="entry name" value="MFS_1_like"/>
    <property type="match status" value="1"/>
</dbReference>
<keyword evidence="2" id="KW-0813">Transport</keyword>
<evidence type="ECO:0000313" key="9">
    <source>
        <dbReference type="EMBL" id="SDN03226.1"/>
    </source>
</evidence>
<feature type="transmembrane region" description="Helical" evidence="7">
    <location>
        <begin position="160"/>
        <end position="181"/>
    </location>
</feature>
<feature type="transmembrane region" description="Helical" evidence="7">
    <location>
        <begin position="328"/>
        <end position="352"/>
    </location>
</feature>
<feature type="transmembrane region" description="Helical" evidence="7">
    <location>
        <begin position="12"/>
        <end position="32"/>
    </location>
</feature>
<dbReference type="GO" id="GO:0005886">
    <property type="term" value="C:plasma membrane"/>
    <property type="evidence" value="ECO:0007669"/>
    <property type="project" value="UniProtKB-SubCell"/>
</dbReference>
<comment type="subcellular location">
    <subcellularLocation>
        <location evidence="1">Cell membrane</location>
        <topology evidence="1">Multi-pass membrane protein</topology>
    </subcellularLocation>
</comment>
<evidence type="ECO:0000256" key="2">
    <source>
        <dbReference type="ARBA" id="ARBA00022448"/>
    </source>
</evidence>
<dbReference type="PANTHER" id="PTHR23522">
    <property type="entry name" value="BLL5896 PROTEIN"/>
    <property type="match status" value="1"/>
</dbReference>
<dbReference type="InterPro" id="IPR036259">
    <property type="entry name" value="MFS_trans_sf"/>
</dbReference>
<name>A0A1G9Y3H5_9BACI</name>
<keyword evidence="4 7" id="KW-0812">Transmembrane</keyword>
<evidence type="ECO:0000256" key="4">
    <source>
        <dbReference type="ARBA" id="ARBA00022692"/>
    </source>
</evidence>
<evidence type="ECO:0000256" key="5">
    <source>
        <dbReference type="ARBA" id="ARBA00022989"/>
    </source>
</evidence>
<gene>
    <name evidence="9" type="ORF">SAMN05216244_4018</name>
</gene>
<evidence type="ECO:0000256" key="1">
    <source>
        <dbReference type="ARBA" id="ARBA00004651"/>
    </source>
</evidence>
<evidence type="ECO:0000256" key="6">
    <source>
        <dbReference type="ARBA" id="ARBA00023136"/>
    </source>
</evidence>
<dbReference type="RefSeq" id="WP_074600989.1">
    <property type="nucleotide sequence ID" value="NZ_FNHF01000008.1"/>
</dbReference>
<dbReference type="STRING" id="482461.SAMN05216244_4018"/>
<dbReference type="Gene3D" id="1.20.1250.20">
    <property type="entry name" value="MFS general substrate transporter like domains"/>
    <property type="match status" value="2"/>
</dbReference>
<feature type="transmembrane region" description="Helical" evidence="7">
    <location>
        <begin position="293"/>
        <end position="316"/>
    </location>
</feature>
<dbReference type="GO" id="GO:0015213">
    <property type="term" value="F:uridine transmembrane transporter activity"/>
    <property type="evidence" value="ECO:0007669"/>
    <property type="project" value="TreeGrafter"/>
</dbReference>
<dbReference type="PROSITE" id="PS50850">
    <property type="entry name" value="MFS"/>
    <property type="match status" value="1"/>
</dbReference>
<feature type="transmembrane region" description="Helical" evidence="7">
    <location>
        <begin position="267"/>
        <end position="287"/>
    </location>
</feature>
<feature type="domain" description="Major facilitator superfamily (MFS) profile" evidence="8">
    <location>
        <begin position="7"/>
        <end position="380"/>
    </location>
</feature>
<evidence type="ECO:0000313" key="10">
    <source>
        <dbReference type="Proteomes" id="UP000182347"/>
    </source>
</evidence>
<dbReference type="OrthoDB" id="1650886at2"/>
<dbReference type="SUPFAM" id="SSF103473">
    <property type="entry name" value="MFS general substrate transporter"/>
    <property type="match status" value="1"/>
</dbReference>
<proteinExistence type="predicted"/>
<dbReference type="EMBL" id="FNHF01000008">
    <property type="protein sequence ID" value="SDN03226.1"/>
    <property type="molecule type" value="Genomic_DNA"/>
</dbReference>
<protein>
    <submittedName>
        <fullName evidence="9">MFS transporter, PPP family, 3-phenylpropionic acid transporter</fullName>
    </submittedName>
</protein>
<reference evidence="10" key="1">
    <citation type="submission" date="2016-10" db="EMBL/GenBank/DDBJ databases">
        <authorList>
            <person name="Varghese N."/>
            <person name="Submissions S."/>
        </authorList>
    </citation>
    <scope>NUCLEOTIDE SEQUENCE [LARGE SCALE GENOMIC DNA]</scope>
    <source>
        <strain evidence="10">CGMCC 1.6199</strain>
    </source>
</reference>
<evidence type="ECO:0000256" key="7">
    <source>
        <dbReference type="SAM" id="Phobius"/>
    </source>
</evidence>
<feature type="transmembrane region" description="Helical" evidence="7">
    <location>
        <begin position="226"/>
        <end position="247"/>
    </location>
</feature>
<feature type="transmembrane region" description="Helical" evidence="7">
    <location>
        <begin position="137"/>
        <end position="154"/>
    </location>
</feature>
<accession>A0A1G9Y3H5</accession>
<dbReference type="InterPro" id="IPR024989">
    <property type="entry name" value="MFS_assoc_dom"/>
</dbReference>
<sequence>MAQHEKTYRFLQVFYFFTFFSNGALFPLLAVFLEEEKGLNHTEIGVIVSAIPLVTVFLQPIWGAISDFTKNPRKLLLISGLAAGLLGFGYPLLNGYYPLVFGIIIIAIFQCAIIPLSDSLTLNYVQTHKKDYGNIRLMGSVGFAIAAFLLGRLTDMTNSINWIFYAFSLAILLALLTLFDFPKRGQGVTVSFRTGLTSLFKQKEFSLFLLANFLVFGPVLANNFYFSTFVLTAGGTLAGVGVAFLLAAGSEAPFMRFTQNVINKVGIMNVLLISGGVSSARWLLYFFEPPTSVVYGTTIVQGISVGLYVPAALIFIRDIAPNALQATAVGVYSAVGNGVGNAFFTFLGGIMIDAGTIFIMYGFFSLITLFGLGLLVYIQRLVKTEDLLTVGG</sequence>
<keyword evidence="6 7" id="KW-0472">Membrane</keyword>
<keyword evidence="5 7" id="KW-1133">Transmembrane helix</keyword>
<dbReference type="PANTHER" id="PTHR23522:SF4">
    <property type="entry name" value="NUCLEOSIDE PERMEASE NUPG-RELATED"/>
    <property type="match status" value="1"/>
</dbReference>
<dbReference type="AlphaFoldDB" id="A0A1G9Y3H5"/>
<feature type="transmembrane region" description="Helical" evidence="7">
    <location>
        <begin position="44"/>
        <end position="63"/>
    </location>
</feature>
<dbReference type="InterPro" id="IPR020846">
    <property type="entry name" value="MFS_dom"/>
</dbReference>
<dbReference type="Proteomes" id="UP000182347">
    <property type="component" value="Unassembled WGS sequence"/>
</dbReference>
<feature type="transmembrane region" description="Helical" evidence="7">
    <location>
        <begin position="358"/>
        <end position="378"/>
    </location>
</feature>
<keyword evidence="3" id="KW-1003">Cell membrane</keyword>
<evidence type="ECO:0000256" key="3">
    <source>
        <dbReference type="ARBA" id="ARBA00022475"/>
    </source>
</evidence>
<evidence type="ECO:0000259" key="8">
    <source>
        <dbReference type="PROSITE" id="PS50850"/>
    </source>
</evidence>
<feature type="transmembrane region" description="Helical" evidence="7">
    <location>
        <begin position="75"/>
        <end position="93"/>
    </location>
</feature>
<organism evidence="9 10">
    <name type="scientific">Sediminibacillus halophilus</name>
    <dbReference type="NCBI Taxonomy" id="482461"/>
    <lineage>
        <taxon>Bacteria</taxon>
        <taxon>Bacillati</taxon>
        <taxon>Bacillota</taxon>
        <taxon>Bacilli</taxon>
        <taxon>Bacillales</taxon>
        <taxon>Bacillaceae</taxon>
        <taxon>Sediminibacillus</taxon>
    </lineage>
</organism>